<dbReference type="InterPro" id="IPR025668">
    <property type="entry name" value="Tnp_DDE_dom"/>
</dbReference>
<gene>
    <name evidence="2" type="ORF">WG926_02530</name>
</gene>
<keyword evidence="3" id="KW-1185">Reference proteome</keyword>
<sequence>MEIYGAELSCSRHRPAKLGILTQPELFIALEIGTRSALASRWRDCAMQTEQAKAHCRKRMQTVKLAFGIINSAIGFRRFSLRGLAKVAAE</sequence>
<dbReference type="EMBL" id="JBBKTW010000001">
    <property type="protein sequence ID" value="MEN2987162.1"/>
    <property type="molecule type" value="Genomic_DNA"/>
</dbReference>
<protein>
    <submittedName>
        <fullName evidence="2">Transposase</fullName>
    </submittedName>
</protein>
<evidence type="ECO:0000313" key="3">
    <source>
        <dbReference type="Proteomes" id="UP001413721"/>
    </source>
</evidence>
<comment type="caution">
    <text evidence="2">The sequence shown here is derived from an EMBL/GenBank/DDBJ whole genome shotgun (WGS) entry which is preliminary data.</text>
</comment>
<dbReference type="RefSeq" id="WP_245884207.1">
    <property type="nucleotide sequence ID" value="NZ_JBBKTV010000001.1"/>
</dbReference>
<dbReference type="Proteomes" id="UP001413721">
    <property type="component" value="Unassembled WGS sequence"/>
</dbReference>
<evidence type="ECO:0000313" key="2">
    <source>
        <dbReference type="EMBL" id="MEN2987162.1"/>
    </source>
</evidence>
<reference evidence="2 3" key="1">
    <citation type="submission" date="2024-03" db="EMBL/GenBank/DDBJ databases">
        <title>High-quality draft genome sequencing of Tistrella sp. BH-R2-4.</title>
        <authorList>
            <person name="Dong C."/>
        </authorList>
    </citation>
    <scope>NUCLEOTIDE SEQUENCE [LARGE SCALE GENOMIC DNA]</scope>
    <source>
        <strain evidence="2 3">BH-R2-4</strain>
    </source>
</reference>
<accession>A0ABU9YEF3</accession>
<proteinExistence type="predicted"/>
<evidence type="ECO:0000259" key="1">
    <source>
        <dbReference type="Pfam" id="PF13751"/>
    </source>
</evidence>
<name>A0ABU9YEF3_9PROT</name>
<feature type="domain" description="Transposase DDE" evidence="1">
    <location>
        <begin position="40"/>
        <end position="89"/>
    </location>
</feature>
<dbReference type="Pfam" id="PF13751">
    <property type="entry name" value="DDE_Tnp_1_6"/>
    <property type="match status" value="1"/>
</dbReference>
<organism evidence="2 3">
    <name type="scientific">Tistrella arctica</name>
    <dbReference type="NCBI Taxonomy" id="3133430"/>
    <lineage>
        <taxon>Bacteria</taxon>
        <taxon>Pseudomonadati</taxon>
        <taxon>Pseudomonadota</taxon>
        <taxon>Alphaproteobacteria</taxon>
        <taxon>Geminicoccales</taxon>
        <taxon>Geminicoccaceae</taxon>
        <taxon>Tistrella</taxon>
    </lineage>
</organism>